<keyword evidence="2 4" id="KW-0996">Nickel insertion</keyword>
<reference evidence="5 6" key="1">
    <citation type="submission" date="2016-10" db="EMBL/GenBank/DDBJ databases">
        <authorList>
            <person name="Varghese N."/>
            <person name="Submissions S."/>
        </authorList>
    </citation>
    <scope>NUCLEOTIDE SEQUENCE [LARGE SCALE GENOMIC DNA]</scope>
    <source>
        <strain evidence="5 6">22B</strain>
    </source>
</reference>
<organism evidence="5 6">
    <name type="scientific">Succinivibrio dextrinosolvens</name>
    <dbReference type="NCBI Taxonomy" id="83771"/>
    <lineage>
        <taxon>Bacteria</taxon>
        <taxon>Pseudomonadati</taxon>
        <taxon>Pseudomonadota</taxon>
        <taxon>Gammaproteobacteria</taxon>
        <taxon>Aeromonadales</taxon>
        <taxon>Succinivibrionaceae</taxon>
        <taxon>Succinivibrio</taxon>
    </lineage>
</organism>
<name>A0A662Z9P6_9GAMM</name>
<comment type="subcellular location">
    <subcellularLocation>
        <location evidence="4">Cytoplasm</location>
    </subcellularLocation>
</comment>
<dbReference type="RefSeq" id="WP_074840806.1">
    <property type="nucleotide sequence ID" value="NZ_CP047056.1"/>
</dbReference>
<gene>
    <name evidence="4" type="primary">ureD</name>
    <name evidence="5" type="ORF">SAMN04487865_102823</name>
</gene>
<dbReference type="HAMAP" id="MF_01384">
    <property type="entry name" value="UreD"/>
    <property type="match status" value="1"/>
</dbReference>
<evidence type="ECO:0000313" key="6">
    <source>
        <dbReference type="Proteomes" id="UP000243374"/>
    </source>
</evidence>
<keyword evidence="6" id="KW-1185">Reference proteome</keyword>
<proteinExistence type="inferred from homology"/>
<keyword evidence="3 4" id="KW-0143">Chaperone</keyword>
<comment type="similarity">
    <text evidence="1 4">Belongs to the UreD family.</text>
</comment>
<sequence>MDRDKFSDKMSYDKLRQWNAALSLSFNVAHQKTVIDEFNGYGPLRVLNLFYPEKDRDKVRTCHCYLLHPPGGLVSGDCLNIDICAKKNSRVLITTPSATKIYRADSNGIRQSQNISIKCEGSDVEWLPQETILYDGAKPKLELLVKLDKKSSFIGSEIICFGRKTCGEEFKSGLATQRVSIYLEDEPLSFENLRLEGNSSLLKSCYGMRSQNCIASLYAYSKNESLLEQSCKSLFSKLENFSKTYGGDSAVSFRNHLCTVKFIGENSRIAHKFIIEVLGHLRPAVSQRELCIPRIWRS</sequence>
<dbReference type="InterPro" id="IPR002669">
    <property type="entry name" value="UreD"/>
</dbReference>
<comment type="function">
    <text evidence="4">Required for maturation of urease via the functional incorporation of the urease nickel metallocenter.</text>
</comment>
<protein>
    <recommendedName>
        <fullName evidence="4">Urease accessory protein UreD</fullName>
    </recommendedName>
</protein>
<evidence type="ECO:0000256" key="4">
    <source>
        <dbReference type="HAMAP-Rule" id="MF_01384"/>
    </source>
</evidence>
<dbReference type="GO" id="GO:0005737">
    <property type="term" value="C:cytoplasm"/>
    <property type="evidence" value="ECO:0007669"/>
    <property type="project" value="UniProtKB-SubCell"/>
</dbReference>
<evidence type="ECO:0000256" key="1">
    <source>
        <dbReference type="ARBA" id="ARBA00007177"/>
    </source>
</evidence>
<dbReference type="PANTHER" id="PTHR33643:SF1">
    <property type="entry name" value="UREASE ACCESSORY PROTEIN D"/>
    <property type="match status" value="1"/>
</dbReference>
<dbReference type="GO" id="GO:0016151">
    <property type="term" value="F:nickel cation binding"/>
    <property type="evidence" value="ECO:0007669"/>
    <property type="project" value="UniProtKB-UniRule"/>
</dbReference>
<evidence type="ECO:0000313" key="5">
    <source>
        <dbReference type="EMBL" id="SFK13134.1"/>
    </source>
</evidence>
<dbReference type="OrthoDB" id="9798842at2"/>
<comment type="subunit">
    <text evidence="4">UreD, UreF and UreG form a complex that acts as a GTP-hydrolysis-dependent molecular chaperone, activating the urease apoprotein by helping to assemble the nickel containing metallocenter of UreC. The UreE protein probably delivers the nickel.</text>
</comment>
<dbReference type="AlphaFoldDB" id="A0A662Z9P6"/>
<dbReference type="Pfam" id="PF01774">
    <property type="entry name" value="UreD"/>
    <property type="match status" value="1"/>
</dbReference>
<accession>A0A662Z9P6</accession>
<keyword evidence="4" id="KW-0963">Cytoplasm</keyword>
<dbReference type="EMBL" id="FOSF01000028">
    <property type="protein sequence ID" value="SFK13134.1"/>
    <property type="molecule type" value="Genomic_DNA"/>
</dbReference>
<dbReference type="Proteomes" id="UP000243374">
    <property type="component" value="Unassembled WGS sequence"/>
</dbReference>
<evidence type="ECO:0000256" key="2">
    <source>
        <dbReference type="ARBA" id="ARBA00022988"/>
    </source>
</evidence>
<evidence type="ECO:0000256" key="3">
    <source>
        <dbReference type="ARBA" id="ARBA00023186"/>
    </source>
</evidence>
<dbReference type="PANTHER" id="PTHR33643">
    <property type="entry name" value="UREASE ACCESSORY PROTEIN D"/>
    <property type="match status" value="1"/>
</dbReference>